<reference evidence="1" key="1">
    <citation type="submission" date="2020-05" db="EMBL/GenBank/DDBJ databases">
        <authorList>
            <person name="Chiriac C."/>
            <person name="Salcher M."/>
            <person name="Ghai R."/>
            <person name="Kavagutti S V."/>
        </authorList>
    </citation>
    <scope>NUCLEOTIDE SEQUENCE</scope>
</reference>
<sequence length="62" mass="7021">MPSKRLTIGDRVTTTVFIAWEWVTIVGEIICEPDQVLVSILTDEGKVFCVNRNKIQADDSRL</sequence>
<name>A0A6J5PWA8_9CAUD</name>
<evidence type="ECO:0000313" key="1">
    <source>
        <dbReference type="EMBL" id="CAB4173525.1"/>
    </source>
</evidence>
<accession>A0A6J5PWA8</accession>
<dbReference type="EMBL" id="LR797176">
    <property type="protein sequence ID" value="CAB4191204.1"/>
    <property type="molecule type" value="Genomic_DNA"/>
</dbReference>
<evidence type="ECO:0000313" key="2">
    <source>
        <dbReference type="EMBL" id="CAB4191204.1"/>
    </source>
</evidence>
<dbReference type="EMBL" id="LR796902">
    <property type="protein sequence ID" value="CAB4173525.1"/>
    <property type="molecule type" value="Genomic_DNA"/>
</dbReference>
<evidence type="ECO:0000313" key="3">
    <source>
        <dbReference type="EMBL" id="CAB4215433.1"/>
    </source>
</evidence>
<organism evidence="1">
    <name type="scientific">uncultured Caudovirales phage</name>
    <dbReference type="NCBI Taxonomy" id="2100421"/>
    <lineage>
        <taxon>Viruses</taxon>
        <taxon>Duplodnaviria</taxon>
        <taxon>Heunggongvirae</taxon>
        <taxon>Uroviricota</taxon>
        <taxon>Caudoviricetes</taxon>
        <taxon>Peduoviridae</taxon>
        <taxon>Maltschvirus</taxon>
        <taxon>Maltschvirus maltsch</taxon>
    </lineage>
</organism>
<gene>
    <name evidence="2" type="ORF">UFOVP1228_14</name>
    <name evidence="3" type="ORF">UFOVP1481_24</name>
    <name evidence="1" type="ORF">UFOVP956_14</name>
</gene>
<proteinExistence type="predicted"/>
<dbReference type="EMBL" id="LR797429">
    <property type="protein sequence ID" value="CAB4215433.1"/>
    <property type="molecule type" value="Genomic_DNA"/>
</dbReference>
<protein>
    <submittedName>
        <fullName evidence="1">Uncharacterized protein</fullName>
    </submittedName>
</protein>